<keyword evidence="1" id="KW-0812">Transmembrane</keyword>
<accession>C6Y369</accession>
<reference evidence="4 5" key="1">
    <citation type="journal article" date="2009" name="Stand. Genomic Sci.">
        <title>Complete genome sequence of Pedobacter heparinus type strain (HIM 762-3).</title>
        <authorList>
            <person name="Han C."/>
            <person name="Spring S."/>
            <person name="Lapidus A."/>
            <person name="Del Rio T.G."/>
            <person name="Tice H."/>
            <person name="Copeland A."/>
            <person name="Cheng J.F."/>
            <person name="Lucas S."/>
            <person name="Chen F."/>
            <person name="Nolan M."/>
            <person name="Bruce D."/>
            <person name="Goodwin L."/>
            <person name="Pitluck S."/>
            <person name="Ivanova N."/>
            <person name="Mavromatis K."/>
            <person name="Mikhailova N."/>
            <person name="Pati A."/>
            <person name="Chen A."/>
            <person name="Palaniappan K."/>
            <person name="Land M."/>
            <person name="Hauser L."/>
            <person name="Chang Y.J."/>
            <person name="Jeffries C.C."/>
            <person name="Saunders E."/>
            <person name="Chertkov O."/>
            <person name="Brettin T."/>
            <person name="Goker M."/>
            <person name="Rohde M."/>
            <person name="Bristow J."/>
            <person name="Eisen J.A."/>
            <person name="Markowitz V."/>
            <person name="Hugenholtz P."/>
            <person name="Kyrpides N.C."/>
            <person name="Klenk H.P."/>
            <person name="Detter J.C."/>
        </authorList>
    </citation>
    <scope>NUCLEOTIDE SEQUENCE [LARGE SCALE GENOMIC DNA]</scope>
    <source>
        <strain evidence="5">ATCC 13125 / DSM 2366 / CIP 104194 / JCM 7457 / NBRC 12017 / NCIMB 9290 / NRRL B-14731 / HIM 762-3</strain>
    </source>
</reference>
<dbReference type="Pfam" id="PF04773">
    <property type="entry name" value="FecR"/>
    <property type="match status" value="1"/>
</dbReference>
<dbReference type="STRING" id="485917.Phep_3097"/>
<keyword evidence="1" id="KW-1133">Transmembrane helix</keyword>
<dbReference type="KEGG" id="phe:Phep_3097"/>
<evidence type="ECO:0000259" key="3">
    <source>
        <dbReference type="Pfam" id="PF16344"/>
    </source>
</evidence>
<name>C6Y369_PEDHD</name>
<dbReference type="PANTHER" id="PTHR30273">
    <property type="entry name" value="PERIPLASMIC SIGNAL SENSOR AND SIGMA FACTOR ACTIVATOR FECR-RELATED"/>
    <property type="match status" value="1"/>
</dbReference>
<dbReference type="HOGENOM" id="CLU_050192_2_2_10"/>
<dbReference type="EMBL" id="CP001681">
    <property type="protein sequence ID" value="ACU05294.1"/>
    <property type="molecule type" value="Genomic_DNA"/>
</dbReference>
<evidence type="ECO:0000313" key="5">
    <source>
        <dbReference type="Proteomes" id="UP000000852"/>
    </source>
</evidence>
<evidence type="ECO:0000313" key="4">
    <source>
        <dbReference type="EMBL" id="ACU05294.1"/>
    </source>
</evidence>
<feature type="domain" description="FecR protein" evidence="2">
    <location>
        <begin position="138"/>
        <end position="222"/>
    </location>
</feature>
<dbReference type="Proteomes" id="UP000000852">
    <property type="component" value="Chromosome"/>
</dbReference>
<gene>
    <name evidence="4" type="ordered locus">Phep_3097</name>
</gene>
<dbReference type="Gene3D" id="3.55.50.30">
    <property type="match status" value="1"/>
</dbReference>
<dbReference type="InterPro" id="IPR032508">
    <property type="entry name" value="FecR_C"/>
</dbReference>
<sequence>MMKQYFLKLLSKRLSGEISPEEDVKLQEAIEQEPDFKQTATALTRYFENKNVSARNSVYTVDKLIKTRDRIVLAENQGFVPKYNHSEVIKRGFSGLSLLKIAAIFLVLLGSTFITYHFLNRTQPLKFDTLNTTADKVFKTLDDGTKVYLNRGSSIRYNQGFGKEKREIFLDGEAFFDVAKNKAIPLFIHVRNLNIEVKGTAFNVNADQKKHNVEISLLRGLIEITSSLDKDSRVLLKPNEKLIAAAQLSPAGTGFKVISMAAEKQLQEIKWTQDSLMFKKEKLKDLVLRLEKKYDVKIEIRKEELKDKRFSGAFAAEGLKEALEALKLSYPFTYIISDKLVILK</sequence>
<dbReference type="RefSeq" id="WP_015808903.1">
    <property type="nucleotide sequence ID" value="NC_013061.1"/>
</dbReference>
<dbReference type="Pfam" id="PF16344">
    <property type="entry name" value="FecR_C"/>
    <property type="match status" value="1"/>
</dbReference>
<dbReference type="InterPro" id="IPR006860">
    <property type="entry name" value="FecR"/>
</dbReference>
<dbReference type="AlphaFoldDB" id="C6Y369"/>
<feature type="domain" description="Protein FecR C-terminal" evidence="3">
    <location>
        <begin position="276"/>
        <end position="342"/>
    </location>
</feature>
<dbReference type="Gene3D" id="2.60.120.1440">
    <property type="match status" value="1"/>
</dbReference>
<feature type="transmembrane region" description="Helical" evidence="1">
    <location>
        <begin position="98"/>
        <end position="119"/>
    </location>
</feature>
<evidence type="ECO:0000256" key="1">
    <source>
        <dbReference type="SAM" id="Phobius"/>
    </source>
</evidence>
<organism evidence="4 5">
    <name type="scientific">Pedobacter heparinus (strain ATCC 13125 / DSM 2366 / CIP 104194 / JCM 7457 / NBRC 12017 / NCIMB 9290 / NRRL B-14731 / HIM 762-3)</name>
    <dbReference type="NCBI Taxonomy" id="485917"/>
    <lineage>
        <taxon>Bacteria</taxon>
        <taxon>Pseudomonadati</taxon>
        <taxon>Bacteroidota</taxon>
        <taxon>Sphingobacteriia</taxon>
        <taxon>Sphingobacteriales</taxon>
        <taxon>Sphingobacteriaceae</taxon>
        <taxon>Pedobacter</taxon>
    </lineage>
</organism>
<dbReference type="eggNOG" id="COG3712">
    <property type="taxonomic scope" value="Bacteria"/>
</dbReference>
<dbReference type="PIRSF" id="PIRSF018266">
    <property type="entry name" value="FecR"/>
    <property type="match status" value="1"/>
</dbReference>
<protein>
    <submittedName>
        <fullName evidence="4">FecR protein</fullName>
    </submittedName>
</protein>
<dbReference type="InterPro" id="IPR012373">
    <property type="entry name" value="Ferrdict_sens_TM"/>
</dbReference>
<keyword evidence="5" id="KW-1185">Reference proteome</keyword>
<keyword evidence="1" id="KW-0472">Membrane</keyword>
<dbReference type="PANTHER" id="PTHR30273:SF2">
    <property type="entry name" value="PROTEIN FECR"/>
    <property type="match status" value="1"/>
</dbReference>
<dbReference type="OrthoDB" id="1523735at2"/>
<evidence type="ECO:0000259" key="2">
    <source>
        <dbReference type="Pfam" id="PF04773"/>
    </source>
</evidence>
<dbReference type="GO" id="GO:0016989">
    <property type="term" value="F:sigma factor antagonist activity"/>
    <property type="evidence" value="ECO:0007669"/>
    <property type="project" value="TreeGrafter"/>
</dbReference>
<proteinExistence type="predicted"/>